<sequence length="764" mass="86735">MSAQAKKKTGREGKEAFKAEDVLQAVIIADSFNERFKPLTLQQPRALLPLANCPAIAYTLEFLADVGVHEILIFCRVHADKIRAYIDAHPKWGKKGRRHRSVVVQVIVSEDCYSMGDALREIDAKNLIRGDFILVQGDLVANVDLQPALAAHRGRRSTDKNSVMTVVVRHVAPRHPARCLEDQIILTVDSTNQRVLHFQKDVSHKRTRFPVNVLEERDAVEIRNDLLDCHISICSTLVPPLFSDNFDYLTRDDFVRGILINEEILGNTIHYHVLESGYTARISNLHMYDLVSRDIISRWVFPFCPDLGFPDGSAYNYKRHHVYVPRRVVLARGAELEENVLLGRDCVIGNNTKIRNSVIGDNCKIGDNCVIDGSYLWDNCEIGSKVRIESGVLASGCRVGDESQLERGCVLSYNVHIGSGQQLRGGVRLIGEEDNQILVEKPEDQDMDTETGLDNFETLPEDYGSDQKLWSFQLKPDGDNDEDESEKTGPDFNQVSWNWWIPPALELAYSPEEESDSDEEECEDFTDAPALGVHHAVGNAWQFYLEIFDSLMGVTNEDVNPENAVLEINSSKHAYGISMSDVNKLVLRAVLEIPELRGKTSKKEFSSSNEVHNEVTNIVKKVLPVFRNYYRNAESQLDALFSLEDCLVNYIDMTKHQPYGAHLADSAMKLFHFLYEQDILGEEVILKWYRQASNKHVEQFLPFFLHESSSPTSPSRRRHQSGDLTDEDVQSLIKKIDALKKKVEKFVVWLMEAEEEDDSDQNEE</sequence>
<dbReference type="Gene3D" id="3.90.550.10">
    <property type="entry name" value="Spore Coat Polysaccharide Biosynthesis Protein SpsA, Chain A"/>
    <property type="match status" value="1"/>
</dbReference>
<evidence type="ECO:0000256" key="1">
    <source>
        <dbReference type="ARBA" id="ARBA00004514"/>
    </source>
</evidence>
<organism evidence="11 12">
    <name type="scientific">Ramazzottius varieornatus</name>
    <name type="common">Water bear</name>
    <name type="synonym">Tardigrade</name>
    <dbReference type="NCBI Taxonomy" id="947166"/>
    <lineage>
        <taxon>Eukaryota</taxon>
        <taxon>Metazoa</taxon>
        <taxon>Ecdysozoa</taxon>
        <taxon>Tardigrada</taxon>
        <taxon>Eutardigrada</taxon>
        <taxon>Parachela</taxon>
        <taxon>Hypsibioidea</taxon>
        <taxon>Ramazzottiidae</taxon>
        <taxon>Ramazzottius</taxon>
    </lineage>
</organism>
<dbReference type="InterPro" id="IPR011004">
    <property type="entry name" value="Trimer_LpxA-like_sf"/>
</dbReference>
<keyword evidence="12" id="KW-1185">Reference proteome</keyword>
<accession>A0A1D1VWA0</accession>
<dbReference type="FunFam" id="3.90.550.10:FF:000066">
    <property type="entry name" value="Translation initiation factor eIF-2B subunit epsilon"/>
    <property type="match status" value="1"/>
</dbReference>
<comment type="subunit">
    <text evidence="8">Component of the translation initiation factor 2B (eIF2B) complex which is a heterodecamer of two sets of five different subunits: alpha, beta, gamma, delta and epsilon. Subunits alpha, beta and delta comprise a regulatory subcomplex and subunits epsilon and gamma comprise a catalytic subcomplex. Within the complex, the hexameric regulatory complex resides at the center, with the two heterodimeric catalytic subcomplexes bound on opposite sides.</text>
</comment>
<comment type="caution">
    <text evidence="11">The sequence shown here is derived from an EMBL/GenBank/DDBJ whole genome shotgun (WGS) entry which is preliminary data.</text>
</comment>
<evidence type="ECO:0000256" key="2">
    <source>
        <dbReference type="ARBA" id="ARBA00007878"/>
    </source>
</evidence>
<dbReference type="SUPFAM" id="SSF48371">
    <property type="entry name" value="ARM repeat"/>
    <property type="match status" value="1"/>
</dbReference>
<evidence type="ECO:0000256" key="7">
    <source>
        <dbReference type="ARBA" id="ARBA00044345"/>
    </source>
</evidence>
<keyword evidence="3" id="KW-0963">Cytoplasm</keyword>
<dbReference type="STRING" id="947166.A0A1D1VWA0"/>
<dbReference type="InterPro" id="IPR051956">
    <property type="entry name" value="eIF2B_epsilon"/>
</dbReference>
<evidence type="ECO:0000259" key="10">
    <source>
        <dbReference type="PROSITE" id="PS51363"/>
    </source>
</evidence>
<dbReference type="Proteomes" id="UP000186922">
    <property type="component" value="Unassembled WGS sequence"/>
</dbReference>
<dbReference type="SUPFAM" id="SSF51161">
    <property type="entry name" value="Trimeric LpxA-like enzymes"/>
    <property type="match status" value="1"/>
</dbReference>
<evidence type="ECO:0000256" key="9">
    <source>
        <dbReference type="SAM" id="MobiDB-lite"/>
    </source>
</evidence>
<dbReference type="Gene3D" id="2.160.10.10">
    <property type="entry name" value="Hexapeptide repeat proteins"/>
    <property type="match status" value="1"/>
</dbReference>
<protein>
    <recommendedName>
        <fullName evidence="6">Translation initiation factor eIF2B subunit epsilon</fullName>
    </recommendedName>
    <alternativeName>
        <fullName evidence="7">eIF2B GDP-GTP exchange factor subunit epsilon</fullName>
    </alternativeName>
</protein>
<evidence type="ECO:0000256" key="3">
    <source>
        <dbReference type="ARBA" id="ARBA00022490"/>
    </source>
</evidence>
<dbReference type="GO" id="GO:0005851">
    <property type="term" value="C:eukaryotic translation initiation factor 2B complex"/>
    <property type="evidence" value="ECO:0007669"/>
    <property type="project" value="TreeGrafter"/>
</dbReference>
<dbReference type="InterPro" id="IPR016024">
    <property type="entry name" value="ARM-type_fold"/>
</dbReference>
<evidence type="ECO:0000256" key="4">
    <source>
        <dbReference type="ARBA" id="ARBA00022540"/>
    </source>
</evidence>
<dbReference type="InterPro" id="IPR003307">
    <property type="entry name" value="W2_domain"/>
</dbReference>
<dbReference type="InterPro" id="IPR035543">
    <property type="entry name" value="eIF-2B_epsilon_N"/>
</dbReference>
<dbReference type="PANTHER" id="PTHR45887:SF1">
    <property type="entry name" value="TRANSLATION INITIATION FACTOR EIF-2B SUBUNIT EPSILON"/>
    <property type="match status" value="1"/>
</dbReference>
<dbReference type="InterPro" id="IPR005835">
    <property type="entry name" value="NTP_transferase_dom"/>
</dbReference>
<feature type="region of interest" description="Disordered" evidence="9">
    <location>
        <begin position="471"/>
        <end position="492"/>
    </location>
</feature>
<dbReference type="InterPro" id="IPR044123">
    <property type="entry name" value="W2_eIF2B_epsilon"/>
</dbReference>
<keyword evidence="5" id="KW-0648">Protein biosynthesis</keyword>
<dbReference type="InterPro" id="IPR056764">
    <property type="entry name" value="LbH_EIF2B3/5"/>
</dbReference>
<feature type="domain" description="W2" evidence="10">
    <location>
        <begin position="537"/>
        <end position="760"/>
    </location>
</feature>
<evidence type="ECO:0000256" key="5">
    <source>
        <dbReference type="ARBA" id="ARBA00022917"/>
    </source>
</evidence>
<dbReference type="CDD" id="cd11558">
    <property type="entry name" value="W2_eIF2B_epsilon"/>
    <property type="match status" value="1"/>
</dbReference>
<dbReference type="EMBL" id="BDGG01000008">
    <property type="protein sequence ID" value="GAV02889.1"/>
    <property type="molecule type" value="Genomic_DNA"/>
</dbReference>
<dbReference type="SMART" id="SM00515">
    <property type="entry name" value="eIF5C"/>
    <property type="match status" value="1"/>
</dbReference>
<evidence type="ECO:0000256" key="6">
    <source>
        <dbReference type="ARBA" id="ARBA00044144"/>
    </source>
</evidence>
<dbReference type="GO" id="GO:0005829">
    <property type="term" value="C:cytosol"/>
    <property type="evidence" value="ECO:0007669"/>
    <property type="project" value="UniProtKB-SubCell"/>
</dbReference>
<dbReference type="Pfam" id="PF02020">
    <property type="entry name" value="W2"/>
    <property type="match status" value="1"/>
</dbReference>
<dbReference type="PROSITE" id="PS51363">
    <property type="entry name" value="W2"/>
    <property type="match status" value="1"/>
</dbReference>
<dbReference type="Pfam" id="PF25084">
    <property type="entry name" value="LbH_EIF2B"/>
    <property type="match status" value="1"/>
</dbReference>
<dbReference type="GO" id="GO:0031369">
    <property type="term" value="F:translation initiation factor binding"/>
    <property type="evidence" value="ECO:0007669"/>
    <property type="project" value="InterPro"/>
</dbReference>
<gene>
    <name evidence="11" type="primary">RvY_13396-1</name>
    <name evidence="11" type="synonym">RvY_13396.1</name>
    <name evidence="11" type="ORF">RvY_13396</name>
</gene>
<dbReference type="Gene3D" id="1.25.40.180">
    <property type="match status" value="1"/>
</dbReference>
<comment type="subcellular location">
    <subcellularLocation>
        <location evidence="1">Cytoplasm</location>
        <location evidence="1">Cytosol</location>
    </subcellularLocation>
</comment>
<proteinExistence type="inferred from homology"/>
<reference evidence="11 12" key="1">
    <citation type="journal article" date="2016" name="Nat. Commun.">
        <title>Extremotolerant tardigrade genome and improved radiotolerance of human cultured cells by tardigrade-unique protein.</title>
        <authorList>
            <person name="Hashimoto T."/>
            <person name="Horikawa D.D."/>
            <person name="Saito Y."/>
            <person name="Kuwahara H."/>
            <person name="Kozuka-Hata H."/>
            <person name="Shin-I T."/>
            <person name="Minakuchi Y."/>
            <person name="Ohishi K."/>
            <person name="Motoyama A."/>
            <person name="Aizu T."/>
            <person name="Enomoto A."/>
            <person name="Kondo K."/>
            <person name="Tanaka S."/>
            <person name="Hara Y."/>
            <person name="Koshikawa S."/>
            <person name="Sagara H."/>
            <person name="Miura T."/>
            <person name="Yokobori S."/>
            <person name="Miyagawa K."/>
            <person name="Suzuki Y."/>
            <person name="Kubo T."/>
            <person name="Oyama M."/>
            <person name="Kohara Y."/>
            <person name="Fujiyama A."/>
            <person name="Arakawa K."/>
            <person name="Katayama T."/>
            <person name="Toyoda A."/>
            <person name="Kunieda T."/>
        </authorList>
    </citation>
    <scope>NUCLEOTIDE SEQUENCE [LARGE SCALE GENOMIC DNA]</scope>
    <source>
        <strain evidence="11 12">YOKOZUNA-1</strain>
    </source>
</reference>
<evidence type="ECO:0000313" key="12">
    <source>
        <dbReference type="Proteomes" id="UP000186922"/>
    </source>
</evidence>
<dbReference type="AlphaFoldDB" id="A0A1D1VWA0"/>
<evidence type="ECO:0000256" key="8">
    <source>
        <dbReference type="ARBA" id="ARBA00046432"/>
    </source>
</evidence>
<dbReference type="Pfam" id="PF00483">
    <property type="entry name" value="NTP_transferase"/>
    <property type="match status" value="1"/>
</dbReference>
<dbReference type="OrthoDB" id="424572at2759"/>
<dbReference type="PANTHER" id="PTHR45887">
    <property type="entry name" value="TRANSLATION INITIATION FACTOR EIF-2B SUBUNIT EPSILON"/>
    <property type="match status" value="1"/>
</dbReference>
<dbReference type="GO" id="GO:0005085">
    <property type="term" value="F:guanyl-nucleotide exchange factor activity"/>
    <property type="evidence" value="ECO:0007669"/>
    <property type="project" value="InterPro"/>
</dbReference>
<evidence type="ECO:0000313" key="11">
    <source>
        <dbReference type="EMBL" id="GAV02889.1"/>
    </source>
</evidence>
<dbReference type="GO" id="GO:0003743">
    <property type="term" value="F:translation initiation factor activity"/>
    <property type="evidence" value="ECO:0007669"/>
    <property type="project" value="UniProtKB-KW"/>
</dbReference>
<dbReference type="InterPro" id="IPR029044">
    <property type="entry name" value="Nucleotide-diphossugar_trans"/>
</dbReference>
<keyword evidence="4" id="KW-0396">Initiation factor</keyword>
<dbReference type="CDD" id="cd04197">
    <property type="entry name" value="eIF-2B_epsilon_N"/>
    <property type="match status" value="1"/>
</dbReference>
<comment type="similarity">
    <text evidence="2">Belongs to the eIF-2B gamma/epsilon subunits family.</text>
</comment>
<name>A0A1D1VWA0_RAMVA</name>
<dbReference type="SUPFAM" id="SSF53448">
    <property type="entry name" value="Nucleotide-diphospho-sugar transferases"/>
    <property type="match status" value="1"/>
</dbReference>
<feature type="region of interest" description="Disordered" evidence="9">
    <location>
        <begin position="708"/>
        <end position="727"/>
    </location>
</feature>